<keyword evidence="1" id="KW-1185">Reference proteome</keyword>
<name>A0A914ECH3_9BILA</name>
<evidence type="ECO:0000313" key="1">
    <source>
        <dbReference type="Proteomes" id="UP000887540"/>
    </source>
</evidence>
<proteinExistence type="predicted"/>
<dbReference type="AlphaFoldDB" id="A0A914ECH3"/>
<accession>A0A914ECH3</accession>
<organism evidence="1 2">
    <name type="scientific">Acrobeloides nanus</name>
    <dbReference type="NCBI Taxonomy" id="290746"/>
    <lineage>
        <taxon>Eukaryota</taxon>
        <taxon>Metazoa</taxon>
        <taxon>Ecdysozoa</taxon>
        <taxon>Nematoda</taxon>
        <taxon>Chromadorea</taxon>
        <taxon>Rhabditida</taxon>
        <taxon>Tylenchina</taxon>
        <taxon>Cephalobomorpha</taxon>
        <taxon>Cephaloboidea</taxon>
        <taxon>Cephalobidae</taxon>
        <taxon>Acrobeloides</taxon>
    </lineage>
</organism>
<reference evidence="2" key="1">
    <citation type="submission" date="2022-11" db="UniProtKB">
        <authorList>
            <consortium name="WormBaseParasite"/>
        </authorList>
    </citation>
    <scope>IDENTIFICATION</scope>
</reference>
<evidence type="ECO:0000313" key="2">
    <source>
        <dbReference type="WBParaSite" id="ACRNAN_scaffold7240.g6759.t1"/>
    </source>
</evidence>
<dbReference type="WBParaSite" id="ACRNAN_scaffold7240.g6759.t1">
    <property type="protein sequence ID" value="ACRNAN_scaffold7240.g6759.t1"/>
    <property type="gene ID" value="ACRNAN_scaffold7240.g6759"/>
</dbReference>
<dbReference type="Proteomes" id="UP000887540">
    <property type="component" value="Unplaced"/>
</dbReference>
<sequence>MPEILLDIFQFLPRDEVEKSQLVNAQWNLTIKQYSSKFSLRLFDSLEFEKVDEYTPANKNKRKYSQILRKAAKRNQVVKYSKCQPTVKFYRSLHINYVAMNHIIQHDPNTKRLQLEIVQSGWIRKCWIRSSRMFLDKENEYHVQRIRSLKDCIFRRFFNCRFDQNCNRTLRPMTIDIFEEIKQITSICNAKIKVIRCVLNNCACMKCDVYPELLEKYILAHEVKFCAPMAKLQNMKIKNPPSKIDVDCACNVCLDDGYSSDDMENKILGFIESKKLYEPSRFNLTFFGSGFVLTENFFQTLIKIFMDAENPYKLLSNIEISISNSDNFYEHMKRWLSLRGYYSYYAIPCEFNCINTSELNLRPLCNLTSAAKSQP</sequence>
<protein>
    <submittedName>
        <fullName evidence="2">F-box domain-containing protein</fullName>
    </submittedName>
</protein>